<evidence type="ECO:0000313" key="11">
    <source>
        <dbReference type="Proteomes" id="UP000426246"/>
    </source>
</evidence>
<comment type="similarity">
    <text evidence="3">Belongs to the glycosyl hydrolase 51 family.</text>
</comment>
<evidence type="ECO:0000256" key="7">
    <source>
        <dbReference type="ARBA" id="ARBA00023277"/>
    </source>
</evidence>
<dbReference type="SUPFAM" id="SSF51445">
    <property type="entry name" value="(Trans)glycosidases"/>
    <property type="match status" value="1"/>
</dbReference>
<dbReference type="OrthoDB" id="9758333at2"/>
<sequence>MAQKIANVILDKDFSIGTVDSRIYGSFIEHIGRTVYGGIYEPNDPSSDENGFRRDVIALIKELNVPIIRYPGGNFVSGYNWEDGVGPRESRKRRLELAWNTVETNEFGLNEFMKWSKLANTDVIMAVNLGTRGVNEARELVEYCNHPSGTYLSDLRVSHGFKEPYAIKTWCLGNEQDNHPQIGYKTATEYGRIAAEAAKVMKWVDPRIELVACGSTNGNMPTFPQWDATVLEHTYDHIEYLSLHSYYWKKDGDTASYLASSVEMDAYIRSVISTCDYMKAKKRSKKTINLSFDEWNVTRQWGEDHFEPWSIAPPAGEHIYSLEDAIVGASMLISLLKHADRIKIGCQAQLVNFIAPIMARPGGEAWRQTIFYPYLHASLYGRGTVLNPVISSPLSDCKEFTDVPLLETVSIWNKEMEALTIFALNRDQVDSLQFKCDVRNFAGYKIIEHIVLENQDDQDASNTFENPNQVLPHNKGNASIDNGMITAELFKLSWHVIRLAKVV</sequence>
<organism evidence="10 11">
    <name type="scientific">Paenibacillus psychroresistens</name>
    <dbReference type="NCBI Taxonomy" id="1778678"/>
    <lineage>
        <taxon>Bacteria</taxon>
        <taxon>Bacillati</taxon>
        <taxon>Bacillota</taxon>
        <taxon>Bacilli</taxon>
        <taxon>Bacillales</taxon>
        <taxon>Paenibacillaceae</taxon>
        <taxon>Paenibacillus</taxon>
    </lineage>
</organism>
<evidence type="ECO:0000259" key="9">
    <source>
        <dbReference type="SMART" id="SM00813"/>
    </source>
</evidence>
<dbReference type="AlphaFoldDB" id="A0A6B8RR43"/>
<dbReference type="PANTHER" id="PTHR43576">
    <property type="entry name" value="ALPHA-L-ARABINOFURANOSIDASE C-RELATED"/>
    <property type="match status" value="1"/>
</dbReference>
<dbReference type="SMART" id="SM00813">
    <property type="entry name" value="Alpha-L-AF_C"/>
    <property type="match status" value="1"/>
</dbReference>
<comment type="subunit">
    <text evidence="4">Homohexamer; trimer of dimers.</text>
</comment>
<evidence type="ECO:0000256" key="2">
    <source>
        <dbReference type="ARBA" id="ARBA00004881"/>
    </source>
</evidence>
<comment type="catalytic activity">
    <reaction evidence="1">
        <text>Hydrolysis of terminal non-reducing alpha-L-arabinofuranoside residues in alpha-L-arabinosides.</text>
        <dbReference type="EC" id="3.2.1.55"/>
    </reaction>
</comment>
<dbReference type="InterPro" id="IPR010720">
    <property type="entry name" value="Alpha-L-AF_C"/>
</dbReference>
<keyword evidence="7" id="KW-0119">Carbohydrate metabolism</keyword>
<keyword evidence="6" id="KW-0378">Hydrolase</keyword>
<evidence type="ECO:0000256" key="3">
    <source>
        <dbReference type="ARBA" id="ARBA00007186"/>
    </source>
</evidence>
<dbReference type="Pfam" id="PF22848">
    <property type="entry name" value="ASD1_dom"/>
    <property type="match status" value="1"/>
</dbReference>
<proteinExistence type="inferred from homology"/>
<dbReference type="InterPro" id="IPR013780">
    <property type="entry name" value="Glyco_hydro_b"/>
</dbReference>
<dbReference type="EC" id="3.2.1.55" evidence="5"/>
<dbReference type="InterPro" id="IPR017853">
    <property type="entry name" value="GH"/>
</dbReference>
<dbReference type="RefSeq" id="WP_155702849.1">
    <property type="nucleotide sequence ID" value="NZ_CP034235.1"/>
</dbReference>
<feature type="domain" description="Alpha-L-arabinofuranosidase C-terminal" evidence="9">
    <location>
        <begin position="293"/>
        <end position="493"/>
    </location>
</feature>
<dbReference type="PANTHER" id="PTHR43576:SF3">
    <property type="entry name" value="ALPHA-L-ARABINOFURANOSIDASE C"/>
    <property type="match status" value="1"/>
</dbReference>
<dbReference type="SUPFAM" id="SSF51011">
    <property type="entry name" value="Glycosyl hydrolase domain"/>
    <property type="match status" value="1"/>
</dbReference>
<keyword evidence="11" id="KW-1185">Reference proteome</keyword>
<dbReference type="InterPro" id="IPR055235">
    <property type="entry name" value="ASD1_cat"/>
</dbReference>
<dbReference type="EMBL" id="CP034235">
    <property type="protein sequence ID" value="QGQ97748.1"/>
    <property type="molecule type" value="Genomic_DNA"/>
</dbReference>
<dbReference type="Gene3D" id="3.20.20.80">
    <property type="entry name" value="Glycosidases"/>
    <property type="match status" value="1"/>
</dbReference>
<evidence type="ECO:0000313" key="10">
    <source>
        <dbReference type="EMBL" id="QGQ97748.1"/>
    </source>
</evidence>
<evidence type="ECO:0000256" key="8">
    <source>
        <dbReference type="ARBA" id="ARBA00023295"/>
    </source>
</evidence>
<evidence type="ECO:0000256" key="6">
    <source>
        <dbReference type="ARBA" id="ARBA00022801"/>
    </source>
</evidence>
<dbReference type="GO" id="GO:0046556">
    <property type="term" value="F:alpha-L-arabinofuranosidase activity"/>
    <property type="evidence" value="ECO:0007669"/>
    <property type="project" value="UniProtKB-EC"/>
</dbReference>
<evidence type="ECO:0000256" key="4">
    <source>
        <dbReference type="ARBA" id="ARBA00011165"/>
    </source>
</evidence>
<reference evidence="11" key="1">
    <citation type="submission" date="2018-11" db="EMBL/GenBank/DDBJ databases">
        <title>Complete genome sequence of Paenibacillus sp. ML311-T8.</title>
        <authorList>
            <person name="Nam Y.-D."/>
            <person name="Kang J."/>
            <person name="Chung W.-H."/>
            <person name="Park Y.S."/>
        </authorList>
    </citation>
    <scope>NUCLEOTIDE SEQUENCE [LARGE SCALE GENOMIC DNA]</scope>
    <source>
        <strain evidence="11">ML311-T8</strain>
    </source>
</reference>
<dbReference type="GO" id="GO:0046373">
    <property type="term" value="P:L-arabinose metabolic process"/>
    <property type="evidence" value="ECO:0007669"/>
    <property type="project" value="InterPro"/>
</dbReference>
<comment type="pathway">
    <text evidence="2">Glycan metabolism.</text>
</comment>
<keyword evidence="8" id="KW-0326">Glycosidase</keyword>
<dbReference type="Proteomes" id="UP000426246">
    <property type="component" value="Chromosome"/>
</dbReference>
<evidence type="ECO:0000256" key="1">
    <source>
        <dbReference type="ARBA" id="ARBA00001462"/>
    </source>
</evidence>
<dbReference type="Pfam" id="PF06964">
    <property type="entry name" value="Alpha-L-AF_C"/>
    <property type="match status" value="1"/>
</dbReference>
<dbReference type="Gene3D" id="2.60.40.1180">
    <property type="entry name" value="Golgi alpha-mannosidase II"/>
    <property type="match status" value="1"/>
</dbReference>
<name>A0A6B8RR43_9BACL</name>
<dbReference type="KEGG" id="ppsc:EHS13_24100"/>
<evidence type="ECO:0000256" key="5">
    <source>
        <dbReference type="ARBA" id="ARBA00012670"/>
    </source>
</evidence>
<protein>
    <recommendedName>
        <fullName evidence="5">non-reducing end alpha-L-arabinofuranosidase</fullName>
        <ecNumber evidence="5">3.2.1.55</ecNumber>
    </recommendedName>
</protein>
<accession>A0A6B8RR43</accession>
<gene>
    <name evidence="10" type="ORF">EHS13_24100</name>
</gene>
<dbReference type="GO" id="GO:0000272">
    <property type="term" value="P:polysaccharide catabolic process"/>
    <property type="evidence" value="ECO:0007669"/>
    <property type="project" value="TreeGrafter"/>
</dbReference>